<evidence type="ECO:0000313" key="11">
    <source>
        <dbReference type="EMBL" id="RDX69332.1"/>
    </source>
</evidence>
<dbReference type="AlphaFoldDB" id="A0A371ETG4"/>
<evidence type="ECO:0000256" key="8">
    <source>
        <dbReference type="PROSITE-ProRule" id="PRU10052"/>
    </source>
</evidence>
<protein>
    <submittedName>
        <fullName evidence="11">Polygalacturonase</fullName>
    </submittedName>
</protein>
<name>A0A371ETG4_MUCPR</name>
<feature type="non-terminal residue" evidence="11">
    <location>
        <position position="1"/>
    </location>
</feature>
<keyword evidence="12" id="KW-1185">Reference proteome</keyword>
<dbReference type="GO" id="GO:0071555">
    <property type="term" value="P:cell wall organization"/>
    <property type="evidence" value="ECO:0007669"/>
    <property type="project" value="UniProtKB-KW"/>
</dbReference>
<organism evidence="11 12">
    <name type="scientific">Mucuna pruriens</name>
    <name type="common">Velvet bean</name>
    <name type="synonym">Dolichos pruriens</name>
    <dbReference type="NCBI Taxonomy" id="157652"/>
    <lineage>
        <taxon>Eukaryota</taxon>
        <taxon>Viridiplantae</taxon>
        <taxon>Streptophyta</taxon>
        <taxon>Embryophyta</taxon>
        <taxon>Tracheophyta</taxon>
        <taxon>Spermatophyta</taxon>
        <taxon>Magnoliopsida</taxon>
        <taxon>eudicotyledons</taxon>
        <taxon>Gunneridae</taxon>
        <taxon>Pentapetalae</taxon>
        <taxon>rosids</taxon>
        <taxon>fabids</taxon>
        <taxon>Fabales</taxon>
        <taxon>Fabaceae</taxon>
        <taxon>Papilionoideae</taxon>
        <taxon>50 kb inversion clade</taxon>
        <taxon>NPAAA clade</taxon>
        <taxon>indigoferoid/millettioid clade</taxon>
        <taxon>Phaseoleae</taxon>
        <taxon>Mucuna</taxon>
    </lineage>
</organism>
<keyword evidence="7" id="KW-0961">Cell wall biogenesis/degradation</keyword>
<evidence type="ECO:0000256" key="2">
    <source>
        <dbReference type="ARBA" id="ARBA00008834"/>
    </source>
</evidence>
<keyword evidence="6 9" id="KW-0326">Glycosidase</keyword>
<evidence type="ECO:0000256" key="5">
    <source>
        <dbReference type="ARBA" id="ARBA00022801"/>
    </source>
</evidence>
<dbReference type="InterPro" id="IPR006626">
    <property type="entry name" value="PbH1"/>
</dbReference>
<comment type="subcellular location">
    <subcellularLocation>
        <location evidence="1">Secreted</location>
        <location evidence="1">Cell wall</location>
    </subcellularLocation>
</comment>
<dbReference type="PROSITE" id="PS00502">
    <property type="entry name" value="POLYGALACTURONASE"/>
    <property type="match status" value="1"/>
</dbReference>
<evidence type="ECO:0000256" key="1">
    <source>
        <dbReference type="ARBA" id="ARBA00004191"/>
    </source>
</evidence>
<gene>
    <name evidence="11" type="ORF">CR513_51564</name>
</gene>
<evidence type="ECO:0000313" key="12">
    <source>
        <dbReference type="Proteomes" id="UP000257109"/>
    </source>
</evidence>
<evidence type="ECO:0000256" key="6">
    <source>
        <dbReference type="ARBA" id="ARBA00023295"/>
    </source>
</evidence>
<evidence type="ECO:0000256" key="4">
    <source>
        <dbReference type="ARBA" id="ARBA00022525"/>
    </source>
</evidence>
<comment type="similarity">
    <text evidence="2 9">Belongs to the glycosyl hydrolase 28 family.</text>
</comment>
<evidence type="ECO:0000256" key="9">
    <source>
        <dbReference type="RuleBase" id="RU361169"/>
    </source>
</evidence>
<dbReference type="SMART" id="SM00710">
    <property type="entry name" value="PbH1"/>
    <property type="match status" value="6"/>
</dbReference>
<dbReference type="Proteomes" id="UP000257109">
    <property type="component" value="Unassembled WGS sequence"/>
</dbReference>
<dbReference type="Gene3D" id="2.160.20.10">
    <property type="entry name" value="Single-stranded right-handed beta-helix, Pectin lyase-like"/>
    <property type="match status" value="1"/>
</dbReference>
<feature type="active site" evidence="8">
    <location>
        <position position="242"/>
    </location>
</feature>
<dbReference type="OrthoDB" id="187139at2759"/>
<dbReference type="PANTHER" id="PTHR31375">
    <property type="match status" value="1"/>
</dbReference>
<dbReference type="GO" id="GO:0004650">
    <property type="term" value="F:polygalacturonase activity"/>
    <property type="evidence" value="ECO:0007669"/>
    <property type="project" value="InterPro"/>
</dbReference>
<keyword evidence="5 9" id="KW-0378">Hydrolase</keyword>
<dbReference type="InterPro" id="IPR012334">
    <property type="entry name" value="Pectin_lyas_fold"/>
</dbReference>
<keyword evidence="10" id="KW-0732">Signal</keyword>
<comment type="caution">
    <text evidence="11">The sequence shown here is derived from an EMBL/GenBank/DDBJ whole genome shotgun (WGS) entry which is preliminary data.</text>
</comment>
<dbReference type="GO" id="GO:0005975">
    <property type="term" value="P:carbohydrate metabolic process"/>
    <property type="evidence" value="ECO:0007669"/>
    <property type="project" value="InterPro"/>
</dbReference>
<evidence type="ECO:0000256" key="10">
    <source>
        <dbReference type="SAM" id="SignalP"/>
    </source>
</evidence>
<dbReference type="SUPFAM" id="SSF51126">
    <property type="entry name" value="Pectin lyase-like"/>
    <property type="match status" value="1"/>
</dbReference>
<evidence type="ECO:0000256" key="3">
    <source>
        <dbReference type="ARBA" id="ARBA00022512"/>
    </source>
</evidence>
<proteinExistence type="inferred from homology"/>
<accession>A0A371ETG4</accession>
<dbReference type="STRING" id="157652.A0A371ETG4"/>
<sequence length="391" mass="41539">MQRLITCLLILGFVLPSLCVRLIAATQDTVYNVMDYGACGDGKSDDSKAFLSAWQHTCGTQGTPTLVIPQGRTFMVSNIKFNGTCMATSIHIQLQGKIIAPEKNAWVGDNSGWIFISHINNLVIDGTGGLIDGCGSTWWACRTCPRPTVISFESCKDLSVSHLSITNSPKAHIHINNCVGATFSDINIHAPGNSPNTDGINIASSNNIFIEDSIIASGDDCIAIIGDSSYINISGIACGPGHGISIGSLGRGNAHNTVEEVYVHNCSFTKTSNGARIKTWSGGSGYAKRITFEDITLIEVRNPIIIDQSYRGRLSTGVVEVSEVTCRRFQGTSADSNAIILNCDPSIGCSNIVLDHVDISSCQQSKPACCFCHNAHGAAISSSPNCSCLSN</sequence>
<dbReference type="Pfam" id="PF00295">
    <property type="entry name" value="Glyco_hydro_28"/>
    <property type="match status" value="1"/>
</dbReference>
<evidence type="ECO:0000256" key="7">
    <source>
        <dbReference type="ARBA" id="ARBA00023316"/>
    </source>
</evidence>
<feature type="signal peptide" evidence="10">
    <location>
        <begin position="1"/>
        <end position="19"/>
    </location>
</feature>
<reference evidence="11" key="1">
    <citation type="submission" date="2018-05" db="EMBL/GenBank/DDBJ databases">
        <title>Draft genome of Mucuna pruriens seed.</title>
        <authorList>
            <person name="Nnadi N.E."/>
            <person name="Vos R."/>
            <person name="Hasami M.H."/>
            <person name="Devisetty U.K."/>
            <person name="Aguiy J.C."/>
        </authorList>
    </citation>
    <scope>NUCLEOTIDE SEQUENCE [LARGE SCALE GENOMIC DNA]</scope>
    <source>
        <strain evidence="11">JCA_2017</strain>
    </source>
</reference>
<dbReference type="InterPro" id="IPR011050">
    <property type="entry name" value="Pectin_lyase_fold/virulence"/>
</dbReference>
<dbReference type="InterPro" id="IPR000743">
    <property type="entry name" value="Glyco_hydro_28"/>
</dbReference>
<feature type="chain" id="PRO_5016579934" evidence="10">
    <location>
        <begin position="20"/>
        <end position="391"/>
    </location>
</feature>
<keyword evidence="4" id="KW-0964">Secreted</keyword>
<dbReference type="EMBL" id="QJKJ01012151">
    <property type="protein sequence ID" value="RDX69332.1"/>
    <property type="molecule type" value="Genomic_DNA"/>
</dbReference>
<keyword evidence="3" id="KW-0134">Cell wall</keyword>